<dbReference type="InterPro" id="IPR000454">
    <property type="entry name" value="ATP_synth_F0_csu"/>
</dbReference>
<dbReference type="Pfam" id="PF00737">
    <property type="entry name" value="PsbH"/>
    <property type="match status" value="1"/>
</dbReference>
<keyword evidence="7" id="KW-0602">Photosynthesis</keyword>
<keyword evidence="12" id="KW-0460">Magnesium</keyword>
<dbReference type="GO" id="GO:0015986">
    <property type="term" value="P:proton motive force-driven ATP synthesis"/>
    <property type="evidence" value="ECO:0007669"/>
    <property type="project" value="InterPro"/>
</dbReference>
<keyword evidence="11" id="KW-0479">Metal-binding</keyword>
<feature type="transmembrane region" description="Helical" evidence="22">
    <location>
        <begin position="393"/>
        <end position="416"/>
    </location>
</feature>
<keyword evidence="15" id="KW-0007">Acetylation</keyword>
<dbReference type="InterPro" id="IPR036863">
    <property type="entry name" value="PSII_PsbH_sf"/>
</dbReference>
<dbReference type="GO" id="GO:0033177">
    <property type="term" value="C:proton-transporting two-sector ATPase complex, proton-transporting domain"/>
    <property type="evidence" value="ECO:0007669"/>
    <property type="project" value="InterPro"/>
</dbReference>
<dbReference type="PANTHER" id="PTHR33149:SF12">
    <property type="entry name" value="PHOTOSYSTEM II D2 PROTEIN"/>
    <property type="match status" value="1"/>
</dbReference>
<dbReference type="GO" id="GO:0009523">
    <property type="term" value="C:photosystem II"/>
    <property type="evidence" value="ECO:0007669"/>
    <property type="project" value="UniProtKB-KW"/>
</dbReference>
<keyword evidence="10 22" id="KW-0812">Transmembrane</keyword>
<keyword evidence="20" id="KW-0604">Photosystem II</keyword>
<keyword evidence="5" id="KW-0813">Transport</keyword>
<keyword evidence="8" id="KW-0597">Phosphoprotein</keyword>
<dbReference type="GO" id="GO:0016168">
    <property type="term" value="F:chlorophyll binding"/>
    <property type="evidence" value="ECO:0007669"/>
    <property type="project" value="UniProtKB-KW"/>
</dbReference>
<sequence length="461" mass="50446">MGFRRSRGDHHGSSLLENPYIPYQRAGSPRSSPTPAVRVRLRLTNTKKIQFTQRLPLGSARRGKTEFQRIQKIEKLALYPTNETFQESDNLQPLNSKYGKVALGWGTTPLMGVAMALFAYDSFLFEDFSKVDALPSTNNEDKVFNPVDIDGIRGDGQQNSQELIMNPLISAASVIAAGLAVGLASIGPGVGQGTAAGQAVEGIARQPEAEGKIRGFHIWTLNPFHMIEVASVLGAALLCTIHGATVENTLFKDGDGANTFRAFNPTQAEETYSMVTANRFWKSLGCSPNPTRERTGGNRSMGNVRLINLSGKLLGAHVAHAGLIVFWAGAMNLFEVAHFVPEKPMYEQGLILLPHLATLVLGFGGIYHALLGPETLEESFPFFGYVWKDRNKMTTILGIHLILLGLGAFLLVFKALYFGGVYDTWAPGGGDVRKDLLPWALADVFHFSLSLYFPKQRFFLG</sequence>
<dbReference type="PANTHER" id="PTHR33149">
    <property type="entry name" value="PHOTOSYSTEM II PROTEIN D1"/>
    <property type="match status" value="1"/>
</dbReference>
<dbReference type="SUPFAM" id="SSF161077">
    <property type="entry name" value="Photosystem II antenna protein-like"/>
    <property type="match status" value="1"/>
</dbReference>
<dbReference type="GO" id="GO:0042301">
    <property type="term" value="F:phosphate ion binding"/>
    <property type="evidence" value="ECO:0007669"/>
    <property type="project" value="InterPro"/>
</dbReference>
<evidence type="ECO:0000256" key="2">
    <source>
        <dbReference type="ARBA" id="ARBA00004581"/>
    </source>
</evidence>
<dbReference type="InterPro" id="IPR000484">
    <property type="entry name" value="Photo_RC_L/M"/>
</dbReference>
<dbReference type="GO" id="GO:0009772">
    <property type="term" value="P:photosynthetic electron transport in photosystem II"/>
    <property type="evidence" value="ECO:0007669"/>
    <property type="project" value="InterPro"/>
</dbReference>
<evidence type="ECO:0000256" key="22">
    <source>
        <dbReference type="SAM" id="Phobius"/>
    </source>
</evidence>
<dbReference type="GO" id="GO:0045259">
    <property type="term" value="C:proton-transporting ATP synthase complex"/>
    <property type="evidence" value="ECO:0007669"/>
    <property type="project" value="InterPro"/>
</dbReference>
<dbReference type="GO" id="GO:0050821">
    <property type="term" value="P:protein stabilization"/>
    <property type="evidence" value="ECO:0007669"/>
    <property type="project" value="InterPro"/>
</dbReference>
<dbReference type="GO" id="GO:0046872">
    <property type="term" value="F:metal ion binding"/>
    <property type="evidence" value="ECO:0007669"/>
    <property type="project" value="UniProtKB-KW"/>
</dbReference>
<evidence type="ECO:0000313" key="23">
    <source>
        <dbReference type="EMBL" id="GEU63636.1"/>
    </source>
</evidence>
<evidence type="ECO:0000256" key="1">
    <source>
        <dbReference type="ARBA" id="ARBA00004141"/>
    </source>
</evidence>
<protein>
    <submittedName>
        <fullName evidence="23">Photosystem II CP43 protein, chloroplastic</fullName>
    </submittedName>
</protein>
<dbReference type="Gene3D" id="1.20.20.10">
    <property type="entry name" value="F1F0 ATP synthase subunit C"/>
    <property type="match status" value="1"/>
</dbReference>
<comment type="subcellular location">
    <subcellularLocation>
        <location evidence="1">Membrane</location>
        <topology evidence="1">Multi-pass membrane protein</topology>
    </subcellularLocation>
    <subcellularLocation>
        <location evidence="2">Plastid</location>
        <location evidence="2">Chloroplast thylakoid membrane</location>
        <topology evidence="2">Single-pass membrane protein</topology>
    </subcellularLocation>
</comment>
<evidence type="ECO:0000256" key="19">
    <source>
        <dbReference type="ARBA" id="ARBA00023136"/>
    </source>
</evidence>
<evidence type="ECO:0000256" key="16">
    <source>
        <dbReference type="ARBA" id="ARBA00022991"/>
    </source>
</evidence>
<feature type="transmembrane region" description="Helical" evidence="22">
    <location>
        <begin position="101"/>
        <end position="120"/>
    </location>
</feature>
<evidence type="ECO:0000256" key="15">
    <source>
        <dbReference type="ARBA" id="ARBA00022990"/>
    </source>
</evidence>
<evidence type="ECO:0000256" key="4">
    <source>
        <dbReference type="ARBA" id="ARBA00008204"/>
    </source>
</evidence>
<evidence type="ECO:0000256" key="3">
    <source>
        <dbReference type="ARBA" id="ARBA00006704"/>
    </source>
</evidence>
<feature type="transmembrane region" description="Helical" evidence="22">
    <location>
        <begin position="163"/>
        <end position="184"/>
    </location>
</feature>
<dbReference type="InterPro" id="IPR036854">
    <property type="entry name" value="Photo_II_D1/D2_sf"/>
</dbReference>
<evidence type="ECO:0000256" key="18">
    <source>
        <dbReference type="ARBA" id="ARBA00023004"/>
    </source>
</evidence>
<dbReference type="EMBL" id="BKCJ010004882">
    <property type="protein sequence ID" value="GEU63636.1"/>
    <property type="molecule type" value="Genomic_DNA"/>
</dbReference>
<dbReference type="InterPro" id="IPR001056">
    <property type="entry name" value="PSII_PsbH"/>
</dbReference>
<evidence type="ECO:0000256" key="20">
    <source>
        <dbReference type="ARBA" id="ARBA00023276"/>
    </source>
</evidence>
<name>A0A6L2LP97_TANCI</name>
<evidence type="ECO:0000256" key="8">
    <source>
        <dbReference type="ARBA" id="ARBA00022553"/>
    </source>
</evidence>
<dbReference type="InterPro" id="IPR055266">
    <property type="entry name" value="D1/D2"/>
</dbReference>
<feature type="region of interest" description="Disordered" evidence="21">
    <location>
        <begin position="1"/>
        <end position="35"/>
    </location>
</feature>
<dbReference type="InterPro" id="IPR000932">
    <property type="entry name" value="PS_antenna-like"/>
</dbReference>
<evidence type="ECO:0000256" key="12">
    <source>
        <dbReference type="ARBA" id="ARBA00022842"/>
    </source>
</evidence>
<keyword evidence="18" id="KW-0408">Iron</keyword>
<keyword evidence="17" id="KW-0560">Oxidoreductase</keyword>
<proteinExistence type="inferred from homology"/>
<comment type="similarity">
    <text evidence="4">Belongs to the reaction center PufL/M/PsbA/D family.</text>
</comment>
<keyword evidence="14 22" id="KW-1133">Transmembrane helix</keyword>
<keyword evidence="13" id="KW-0249">Electron transport</keyword>
<dbReference type="Pfam" id="PF00421">
    <property type="entry name" value="PSII"/>
    <property type="match status" value="2"/>
</dbReference>
<dbReference type="InterPro" id="IPR038662">
    <property type="entry name" value="ATP_synth_F0_csu_sf"/>
</dbReference>
<evidence type="ECO:0000256" key="5">
    <source>
        <dbReference type="ARBA" id="ARBA00022448"/>
    </source>
</evidence>
<keyword evidence="6" id="KW-0148">Chlorophyll</keyword>
<dbReference type="InterPro" id="IPR035921">
    <property type="entry name" value="F/V-ATP_Csub_sf"/>
</dbReference>
<comment type="caution">
    <text evidence="23">The sequence shown here is derived from an EMBL/GenBank/DDBJ whole genome shotgun (WGS) entry which is preliminary data.</text>
</comment>
<evidence type="ECO:0000256" key="7">
    <source>
        <dbReference type="ARBA" id="ARBA00022531"/>
    </source>
</evidence>
<dbReference type="AlphaFoldDB" id="A0A6L2LP97"/>
<evidence type="ECO:0000256" key="6">
    <source>
        <dbReference type="ARBA" id="ARBA00022494"/>
    </source>
</evidence>
<keyword evidence="19 22" id="KW-0472">Membrane</keyword>
<dbReference type="GO" id="GO:0009535">
    <property type="term" value="C:chloroplast thylakoid membrane"/>
    <property type="evidence" value="ECO:0007669"/>
    <property type="project" value="UniProtKB-SubCell"/>
</dbReference>
<dbReference type="CDD" id="cd18183">
    <property type="entry name" value="ATP-synt_Fo_c_ATPH"/>
    <property type="match status" value="1"/>
</dbReference>
<feature type="transmembrane region" description="Helical" evidence="22">
    <location>
        <begin position="309"/>
        <end position="330"/>
    </location>
</feature>
<evidence type="ECO:0000256" key="10">
    <source>
        <dbReference type="ARBA" id="ARBA00022692"/>
    </source>
</evidence>
<dbReference type="PRINTS" id="PR00124">
    <property type="entry name" value="ATPASEC"/>
</dbReference>
<evidence type="ECO:0000256" key="21">
    <source>
        <dbReference type="SAM" id="MobiDB-lite"/>
    </source>
</evidence>
<dbReference type="Gene3D" id="1.20.85.10">
    <property type="entry name" value="Photosystem II protein D1-like"/>
    <property type="match status" value="1"/>
</dbReference>
<evidence type="ECO:0000256" key="17">
    <source>
        <dbReference type="ARBA" id="ARBA00023002"/>
    </source>
</evidence>
<feature type="transmembrane region" description="Helical" evidence="22">
    <location>
        <begin position="350"/>
        <end position="372"/>
    </location>
</feature>
<dbReference type="SUPFAM" id="SSF81333">
    <property type="entry name" value="F1F0 ATP synthase subunit C"/>
    <property type="match status" value="1"/>
</dbReference>
<dbReference type="Pfam" id="PF00124">
    <property type="entry name" value="Photo_RC"/>
    <property type="match status" value="1"/>
</dbReference>
<dbReference type="GO" id="GO:0015078">
    <property type="term" value="F:proton transmembrane transporter activity"/>
    <property type="evidence" value="ECO:0007669"/>
    <property type="project" value="InterPro"/>
</dbReference>
<keyword evidence="9" id="KW-0934">Plastid</keyword>
<organism evidence="23">
    <name type="scientific">Tanacetum cinerariifolium</name>
    <name type="common">Dalmatian daisy</name>
    <name type="synonym">Chrysanthemum cinerariifolium</name>
    <dbReference type="NCBI Taxonomy" id="118510"/>
    <lineage>
        <taxon>Eukaryota</taxon>
        <taxon>Viridiplantae</taxon>
        <taxon>Streptophyta</taxon>
        <taxon>Embryophyta</taxon>
        <taxon>Tracheophyta</taxon>
        <taxon>Spermatophyta</taxon>
        <taxon>Magnoliopsida</taxon>
        <taxon>eudicotyledons</taxon>
        <taxon>Gunneridae</taxon>
        <taxon>Pentapetalae</taxon>
        <taxon>asterids</taxon>
        <taxon>campanulids</taxon>
        <taxon>Asterales</taxon>
        <taxon>Asteraceae</taxon>
        <taxon>Asteroideae</taxon>
        <taxon>Anthemideae</taxon>
        <taxon>Anthemidinae</taxon>
        <taxon>Tanacetum</taxon>
    </lineage>
</organism>
<keyword evidence="16" id="KW-0157">Chromophore</keyword>
<gene>
    <name evidence="23" type="ORF">Tci_035614</name>
</gene>
<dbReference type="GO" id="GO:0016491">
    <property type="term" value="F:oxidoreductase activity"/>
    <property type="evidence" value="ECO:0007669"/>
    <property type="project" value="UniProtKB-KW"/>
</dbReference>
<accession>A0A6L2LP97</accession>
<reference evidence="23" key="1">
    <citation type="journal article" date="2019" name="Sci. Rep.">
        <title>Draft genome of Tanacetum cinerariifolium, the natural source of mosquito coil.</title>
        <authorList>
            <person name="Yamashiro T."/>
            <person name="Shiraishi A."/>
            <person name="Satake H."/>
            <person name="Nakayama K."/>
        </authorList>
    </citation>
    <scope>NUCLEOTIDE SEQUENCE</scope>
</reference>
<comment type="similarity">
    <text evidence="3">Belongs to the ATPase C chain family.</text>
</comment>
<evidence type="ECO:0000256" key="13">
    <source>
        <dbReference type="ARBA" id="ARBA00022982"/>
    </source>
</evidence>
<evidence type="ECO:0000256" key="14">
    <source>
        <dbReference type="ARBA" id="ARBA00022989"/>
    </source>
</evidence>
<dbReference type="SUPFAM" id="SSF81483">
    <property type="entry name" value="Bacterial photosystem II reaction centre, L and M subunits"/>
    <property type="match status" value="1"/>
</dbReference>
<dbReference type="Gene3D" id="1.20.5.880">
    <property type="entry name" value="Photosystem II reaction center protein H"/>
    <property type="match status" value="1"/>
</dbReference>
<dbReference type="SUPFAM" id="SSF161025">
    <property type="entry name" value="Photosystem II 10 kDa phosphoprotein PsbH"/>
    <property type="match status" value="1"/>
</dbReference>
<evidence type="ECO:0000256" key="9">
    <source>
        <dbReference type="ARBA" id="ARBA00022640"/>
    </source>
</evidence>
<evidence type="ECO:0000256" key="11">
    <source>
        <dbReference type="ARBA" id="ARBA00022723"/>
    </source>
</evidence>
<dbReference type="InterPro" id="IPR036001">
    <property type="entry name" value="PS_II_antenna-like_sf"/>
</dbReference>